<name>A0A8S9TPR1_PHYIN</name>
<feature type="binding site" evidence="1">
    <location>
        <position position="30"/>
    </location>
    <ligand>
        <name>a divalent metal cation</name>
        <dbReference type="ChEBI" id="CHEBI:60240"/>
        <label>1</label>
    </ligand>
</feature>
<feature type="binding site" evidence="1">
    <location>
        <position position="250"/>
    </location>
    <ligand>
        <name>a divalent metal cation</name>
        <dbReference type="ChEBI" id="CHEBI:60240"/>
        <label>1</label>
    </ligand>
</feature>
<proteinExistence type="predicted"/>
<evidence type="ECO:0000256" key="1">
    <source>
        <dbReference type="PIRSR" id="PIRSR005902-1"/>
    </source>
</evidence>
<accession>A0A8S9TPR1</accession>
<feature type="binding site" evidence="1">
    <location>
        <position position="196"/>
    </location>
    <ligand>
        <name>a divalent metal cation</name>
        <dbReference type="ChEBI" id="CHEBI:60240"/>
        <label>2</label>
    </ligand>
</feature>
<feature type="binding site" evidence="1">
    <location>
        <position position="130"/>
    </location>
    <ligand>
        <name>a divalent metal cation</name>
        <dbReference type="ChEBI" id="CHEBI:60240"/>
        <label>1</label>
    </ligand>
</feature>
<dbReference type="GO" id="GO:0046872">
    <property type="term" value="F:metal ion binding"/>
    <property type="evidence" value="ECO:0007669"/>
    <property type="project" value="UniProtKB-KW"/>
</dbReference>
<dbReference type="InterPro" id="IPR032466">
    <property type="entry name" value="Metal_Hydrolase"/>
</dbReference>
<dbReference type="PANTHER" id="PTHR47176:SF1">
    <property type="entry name" value="OS04G0577500 PROTEIN"/>
    <property type="match status" value="1"/>
</dbReference>
<dbReference type="CDD" id="cd01310">
    <property type="entry name" value="TatD_DNAse"/>
    <property type="match status" value="1"/>
</dbReference>
<comment type="caution">
    <text evidence="2">The sequence shown here is derived from an EMBL/GenBank/DDBJ whole genome shotgun (WGS) entry which is preliminary data.</text>
</comment>
<dbReference type="InterPro" id="IPR001130">
    <property type="entry name" value="TatD-like"/>
</dbReference>
<keyword evidence="1" id="KW-0479">Metal-binding</keyword>
<evidence type="ECO:0000313" key="3">
    <source>
        <dbReference type="Proteomes" id="UP000704712"/>
    </source>
</evidence>
<reference evidence="2" key="1">
    <citation type="submission" date="2020-03" db="EMBL/GenBank/DDBJ databases">
        <title>Hybrid Assembly of Korean Phytophthora infestans isolates.</title>
        <authorList>
            <person name="Prokchorchik M."/>
            <person name="Lee Y."/>
            <person name="Seo J."/>
            <person name="Cho J.-H."/>
            <person name="Park Y.-E."/>
            <person name="Jang D.-C."/>
            <person name="Im J.-S."/>
            <person name="Choi J.-G."/>
            <person name="Park H.-J."/>
            <person name="Lee G.-B."/>
            <person name="Lee Y.-G."/>
            <person name="Hong S.-Y."/>
            <person name="Cho K."/>
            <person name="Sohn K.H."/>
        </authorList>
    </citation>
    <scope>NUCLEOTIDE SEQUENCE</scope>
    <source>
        <strain evidence="2">KR_2_A2</strain>
    </source>
</reference>
<dbReference type="AlphaFoldDB" id="A0A8S9TPR1"/>
<feature type="binding site" evidence="1">
    <location>
        <position position="28"/>
    </location>
    <ligand>
        <name>a divalent metal cation</name>
        <dbReference type="ChEBI" id="CHEBI:60240"/>
        <label>1</label>
    </ligand>
</feature>
<dbReference type="SUPFAM" id="SSF51556">
    <property type="entry name" value="Metallo-dependent hydrolases"/>
    <property type="match status" value="1"/>
</dbReference>
<gene>
    <name evidence="2" type="ORF">GN958_ATG22141</name>
</gene>
<dbReference type="PANTHER" id="PTHR47176">
    <property type="entry name" value="OSJNBA0020J04.13 PROTEIN"/>
    <property type="match status" value="1"/>
</dbReference>
<dbReference type="Gene3D" id="3.20.20.140">
    <property type="entry name" value="Metal-dependent hydrolases"/>
    <property type="match status" value="1"/>
</dbReference>
<dbReference type="Proteomes" id="UP000704712">
    <property type="component" value="Unassembled WGS sequence"/>
</dbReference>
<dbReference type="Pfam" id="PF01026">
    <property type="entry name" value="TatD_DNase"/>
    <property type="match status" value="1"/>
</dbReference>
<protein>
    <submittedName>
        <fullName evidence="2">TatD related DNase</fullName>
    </submittedName>
</protein>
<dbReference type="PIRSF" id="PIRSF005902">
    <property type="entry name" value="DNase_TatD"/>
    <property type="match status" value="1"/>
</dbReference>
<organism evidence="2 3">
    <name type="scientific">Phytophthora infestans</name>
    <name type="common">Potato late blight agent</name>
    <name type="synonym">Botrytis infestans</name>
    <dbReference type="NCBI Taxonomy" id="4787"/>
    <lineage>
        <taxon>Eukaryota</taxon>
        <taxon>Sar</taxon>
        <taxon>Stramenopiles</taxon>
        <taxon>Oomycota</taxon>
        <taxon>Peronosporomycetes</taxon>
        <taxon>Peronosporales</taxon>
        <taxon>Peronosporaceae</taxon>
        <taxon>Phytophthora</taxon>
    </lineage>
</organism>
<dbReference type="EMBL" id="JAACNO010003074">
    <property type="protein sequence ID" value="KAF4128719.1"/>
    <property type="molecule type" value="Genomic_DNA"/>
</dbReference>
<dbReference type="GO" id="GO:0016788">
    <property type="term" value="F:hydrolase activity, acting on ester bonds"/>
    <property type="evidence" value="ECO:0007669"/>
    <property type="project" value="InterPro"/>
</dbReference>
<feature type="binding site" evidence="1">
    <location>
        <position position="168"/>
    </location>
    <ligand>
        <name>a divalent metal cation</name>
        <dbReference type="ChEBI" id="CHEBI:60240"/>
        <label>2</label>
    </ligand>
</feature>
<evidence type="ECO:0000313" key="2">
    <source>
        <dbReference type="EMBL" id="KAF4128719.1"/>
    </source>
</evidence>
<sequence length="330" mass="37018">MDKLARRHIKLTTHLHRFFMTLPLVDTHCHLHDERLWSSDSPSSRRAFEDVVHRARNANITHVVSCATHERDWRVLELLMEQQKDDKAVAIVPSFGIHPWWAHDLWSTTLDSLDPLRNVLTRYPASSVGEIGLCKSVRGRQVPLDVQMTAFRVQLELAAELKRTSVLHCVGYHGKLLEVLQDVAKGGKLPPILVLHSYSGPPDMIRSFLRLRDTRVFFSLNAKQLTDPRMKKAAACCKEMPLESLLLETDAPDQAPSAEQAEKVFNREALDAKGLPLLLQQSSTDVNEPVMVKLALQSAAEIRGVGLNDLAAAVYQNCKTAFGIDDSILN</sequence>